<evidence type="ECO:0000313" key="2">
    <source>
        <dbReference type="EMBL" id="KAL2342957.1"/>
    </source>
</evidence>
<dbReference type="Proteomes" id="UP001603857">
    <property type="component" value="Unassembled WGS sequence"/>
</dbReference>
<keyword evidence="1" id="KW-1133">Transmembrane helix</keyword>
<comment type="caution">
    <text evidence="2">The sequence shown here is derived from an EMBL/GenBank/DDBJ whole genome shotgun (WGS) entry which is preliminary data.</text>
</comment>
<accession>A0ABD1N4C3</accession>
<keyword evidence="1" id="KW-0472">Membrane</keyword>
<feature type="transmembrane region" description="Helical" evidence="1">
    <location>
        <begin position="12"/>
        <end position="30"/>
    </location>
</feature>
<dbReference type="EMBL" id="JBGMDY010000002">
    <property type="protein sequence ID" value="KAL2342957.1"/>
    <property type="molecule type" value="Genomic_DNA"/>
</dbReference>
<sequence>MKINHSHTLNFLSQALTLALTGLVTMYILTSDRYLLCFLVGKTSTSFPKISCIFAIMISLTSFLLLLLLLRAMKFLLSSSPLTCAASTTLLLQQKQEGASASAIIFFFFFG</sequence>
<organism evidence="2 3">
    <name type="scientific">Flemingia macrophylla</name>
    <dbReference type="NCBI Taxonomy" id="520843"/>
    <lineage>
        <taxon>Eukaryota</taxon>
        <taxon>Viridiplantae</taxon>
        <taxon>Streptophyta</taxon>
        <taxon>Embryophyta</taxon>
        <taxon>Tracheophyta</taxon>
        <taxon>Spermatophyta</taxon>
        <taxon>Magnoliopsida</taxon>
        <taxon>eudicotyledons</taxon>
        <taxon>Gunneridae</taxon>
        <taxon>Pentapetalae</taxon>
        <taxon>rosids</taxon>
        <taxon>fabids</taxon>
        <taxon>Fabales</taxon>
        <taxon>Fabaceae</taxon>
        <taxon>Papilionoideae</taxon>
        <taxon>50 kb inversion clade</taxon>
        <taxon>NPAAA clade</taxon>
        <taxon>indigoferoid/millettioid clade</taxon>
        <taxon>Phaseoleae</taxon>
        <taxon>Flemingia</taxon>
    </lineage>
</organism>
<feature type="transmembrane region" description="Helical" evidence="1">
    <location>
        <begin position="50"/>
        <end position="70"/>
    </location>
</feature>
<evidence type="ECO:0000313" key="3">
    <source>
        <dbReference type="Proteomes" id="UP001603857"/>
    </source>
</evidence>
<protein>
    <submittedName>
        <fullName evidence="2">Uncharacterized protein</fullName>
    </submittedName>
</protein>
<proteinExistence type="predicted"/>
<dbReference type="AlphaFoldDB" id="A0ABD1N4C3"/>
<name>A0ABD1N4C3_9FABA</name>
<reference evidence="2 3" key="1">
    <citation type="submission" date="2024-08" db="EMBL/GenBank/DDBJ databases">
        <title>Insights into the chromosomal genome structure of Flemingia macrophylla.</title>
        <authorList>
            <person name="Ding Y."/>
            <person name="Zhao Y."/>
            <person name="Bi W."/>
            <person name="Wu M."/>
            <person name="Zhao G."/>
            <person name="Gong Y."/>
            <person name="Li W."/>
            <person name="Zhang P."/>
        </authorList>
    </citation>
    <scope>NUCLEOTIDE SEQUENCE [LARGE SCALE GENOMIC DNA]</scope>
    <source>
        <strain evidence="2">DYQJB</strain>
        <tissue evidence="2">Leaf</tissue>
    </source>
</reference>
<gene>
    <name evidence="2" type="ORF">Fmac_004242</name>
</gene>
<keyword evidence="3" id="KW-1185">Reference proteome</keyword>
<keyword evidence="1" id="KW-0812">Transmembrane</keyword>
<evidence type="ECO:0000256" key="1">
    <source>
        <dbReference type="SAM" id="Phobius"/>
    </source>
</evidence>